<dbReference type="KEGG" id="rhoz:GXP67_00300"/>
<evidence type="ECO:0000313" key="1">
    <source>
        <dbReference type="EMBL" id="QHT65222.1"/>
    </source>
</evidence>
<dbReference type="Proteomes" id="UP000480178">
    <property type="component" value="Chromosome"/>
</dbReference>
<organism evidence="1 2">
    <name type="scientific">Rhodocytophaga rosea</name>
    <dbReference type="NCBI Taxonomy" id="2704465"/>
    <lineage>
        <taxon>Bacteria</taxon>
        <taxon>Pseudomonadati</taxon>
        <taxon>Bacteroidota</taxon>
        <taxon>Cytophagia</taxon>
        <taxon>Cytophagales</taxon>
        <taxon>Rhodocytophagaceae</taxon>
        <taxon>Rhodocytophaga</taxon>
    </lineage>
</organism>
<dbReference type="AlphaFoldDB" id="A0A6C0GBN9"/>
<protein>
    <submittedName>
        <fullName evidence="1">Uncharacterized protein</fullName>
    </submittedName>
</protein>
<gene>
    <name evidence="1" type="ORF">GXP67_00300</name>
</gene>
<keyword evidence="2" id="KW-1185">Reference proteome</keyword>
<dbReference type="RefSeq" id="WP_162441310.1">
    <property type="nucleotide sequence ID" value="NZ_CP048222.1"/>
</dbReference>
<sequence>MKRIFVNEAICSMNILAKIHLTHWLKLYMNIIYSILLLVLLAFNYGLAQELPIDCHAPQSQYEKNMCAFKEEEKQIRN</sequence>
<accession>A0A6C0GBN9</accession>
<dbReference type="EMBL" id="CP048222">
    <property type="protein sequence ID" value="QHT65222.1"/>
    <property type="molecule type" value="Genomic_DNA"/>
</dbReference>
<evidence type="ECO:0000313" key="2">
    <source>
        <dbReference type="Proteomes" id="UP000480178"/>
    </source>
</evidence>
<proteinExistence type="predicted"/>
<name>A0A6C0GBN9_9BACT</name>
<reference evidence="1 2" key="1">
    <citation type="submission" date="2020-01" db="EMBL/GenBank/DDBJ databases">
        <authorList>
            <person name="Kim M.K."/>
        </authorList>
    </citation>
    <scope>NUCLEOTIDE SEQUENCE [LARGE SCALE GENOMIC DNA]</scope>
    <source>
        <strain evidence="1 2">172606-1</strain>
    </source>
</reference>